<feature type="region of interest" description="Disordered" evidence="12">
    <location>
        <begin position="258"/>
        <end position="387"/>
    </location>
</feature>
<dbReference type="GO" id="GO:0005634">
    <property type="term" value="C:nucleus"/>
    <property type="evidence" value="ECO:0007669"/>
    <property type="project" value="UniProtKB-SubCell"/>
</dbReference>
<evidence type="ECO:0000259" key="14">
    <source>
        <dbReference type="PROSITE" id="PS50804"/>
    </source>
</evidence>
<dbReference type="PROSITE" id="PS50157">
    <property type="entry name" value="ZINC_FINGER_C2H2_2"/>
    <property type="match status" value="4"/>
</dbReference>
<dbReference type="FunFam" id="3.30.160.60:FF:001119">
    <property type="entry name" value="zinc finger protein 408"/>
    <property type="match status" value="1"/>
</dbReference>
<dbReference type="PROSITE" id="PS50804">
    <property type="entry name" value="SCAN_BOX"/>
    <property type="match status" value="1"/>
</dbReference>
<name>A0A7N4P7D2_SARHA</name>
<dbReference type="FunCoup" id="A0A7N4P7D2">
    <property type="interactions" value="239"/>
</dbReference>
<evidence type="ECO:0000313" key="17">
    <source>
        <dbReference type="Proteomes" id="UP000007648"/>
    </source>
</evidence>
<feature type="domain" description="C2H2-type" evidence="13">
    <location>
        <begin position="400"/>
        <end position="427"/>
    </location>
</feature>
<keyword evidence="9" id="KW-0804">Transcription</keyword>
<feature type="region of interest" description="Disordered" evidence="12">
    <location>
        <begin position="149"/>
        <end position="213"/>
    </location>
</feature>
<dbReference type="SMART" id="SM00355">
    <property type="entry name" value="ZnF_C2H2"/>
    <property type="match status" value="4"/>
</dbReference>
<evidence type="ECO:0000256" key="10">
    <source>
        <dbReference type="ARBA" id="ARBA00023242"/>
    </source>
</evidence>
<feature type="region of interest" description="Disordered" evidence="12">
    <location>
        <begin position="422"/>
        <end position="454"/>
    </location>
</feature>
<feature type="compositionally biased region" description="Low complexity" evidence="12">
    <location>
        <begin position="348"/>
        <end position="373"/>
    </location>
</feature>
<evidence type="ECO:0000256" key="4">
    <source>
        <dbReference type="ARBA" id="ARBA00022737"/>
    </source>
</evidence>
<dbReference type="SUPFAM" id="SSF47353">
    <property type="entry name" value="Retrovirus capsid dimerization domain-like"/>
    <property type="match status" value="1"/>
</dbReference>
<reference evidence="16 17" key="1">
    <citation type="journal article" date="2011" name="Proc. Natl. Acad. Sci. U.S.A.">
        <title>Genetic diversity and population structure of the endangered marsupial Sarcophilus harrisii (Tasmanian devil).</title>
        <authorList>
            <person name="Miller W."/>
            <person name="Hayes V.M."/>
            <person name="Ratan A."/>
            <person name="Petersen D.C."/>
            <person name="Wittekindt N.E."/>
            <person name="Miller J."/>
            <person name="Walenz B."/>
            <person name="Knight J."/>
            <person name="Qi J."/>
            <person name="Zhao F."/>
            <person name="Wang Q."/>
            <person name="Bedoya-Reina O.C."/>
            <person name="Katiyar N."/>
            <person name="Tomsho L.P."/>
            <person name="Kasson L.M."/>
            <person name="Hardie R.A."/>
            <person name="Woodbridge P."/>
            <person name="Tindall E.A."/>
            <person name="Bertelsen M.F."/>
            <person name="Dixon D."/>
            <person name="Pyecroft S."/>
            <person name="Helgen K.M."/>
            <person name="Lesk A.M."/>
            <person name="Pringle T.H."/>
            <person name="Patterson N."/>
            <person name="Zhang Y."/>
            <person name="Kreiss A."/>
            <person name="Woods G.M."/>
            <person name="Jones M.E."/>
            <person name="Schuster S.C."/>
        </authorList>
    </citation>
    <scope>NUCLEOTIDE SEQUENCE [LARGE SCALE GENOMIC DNA]</scope>
</reference>
<evidence type="ECO:0000256" key="1">
    <source>
        <dbReference type="ARBA" id="ARBA00004123"/>
    </source>
</evidence>
<feature type="domain" description="C2H2-type" evidence="13">
    <location>
        <begin position="483"/>
        <end position="510"/>
    </location>
</feature>
<gene>
    <name evidence="16" type="primary">ZNF446</name>
</gene>
<protein>
    <submittedName>
        <fullName evidence="16">Zinc finger protein 446</fullName>
    </submittedName>
</protein>
<evidence type="ECO:0000256" key="8">
    <source>
        <dbReference type="ARBA" id="ARBA00023125"/>
    </source>
</evidence>
<feature type="region of interest" description="Disordered" evidence="12">
    <location>
        <begin position="1"/>
        <end position="37"/>
    </location>
</feature>
<proteinExistence type="inferred from homology"/>
<dbReference type="Gene3D" id="3.30.160.60">
    <property type="entry name" value="Classic Zinc Finger"/>
    <property type="match status" value="4"/>
</dbReference>
<keyword evidence="8" id="KW-0238">DNA-binding</keyword>
<feature type="compositionally biased region" description="Basic and acidic residues" evidence="12">
    <location>
        <begin position="154"/>
        <end position="180"/>
    </location>
</feature>
<dbReference type="PROSITE" id="PS50805">
    <property type="entry name" value="KRAB"/>
    <property type="match status" value="1"/>
</dbReference>
<dbReference type="InterPro" id="IPR001909">
    <property type="entry name" value="KRAB"/>
</dbReference>
<keyword evidence="3" id="KW-0479">Metal-binding</keyword>
<dbReference type="InterPro" id="IPR036051">
    <property type="entry name" value="KRAB_dom_sf"/>
</dbReference>
<organism evidence="16 17">
    <name type="scientific">Sarcophilus harrisii</name>
    <name type="common">Tasmanian devil</name>
    <name type="synonym">Sarcophilus laniarius</name>
    <dbReference type="NCBI Taxonomy" id="9305"/>
    <lineage>
        <taxon>Eukaryota</taxon>
        <taxon>Metazoa</taxon>
        <taxon>Chordata</taxon>
        <taxon>Craniata</taxon>
        <taxon>Vertebrata</taxon>
        <taxon>Euteleostomi</taxon>
        <taxon>Mammalia</taxon>
        <taxon>Metatheria</taxon>
        <taxon>Dasyuromorphia</taxon>
        <taxon>Dasyuridae</taxon>
        <taxon>Sarcophilus</taxon>
    </lineage>
</organism>
<dbReference type="SMART" id="SM00431">
    <property type="entry name" value="SCAN"/>
    <property type="match status" value="1"/>
</dbReference>
<dbReference type="GeneTree" id="ENSGT00940000159965"/>
<dbReference type="GO" id="GO:0006355">
    <property type="term" value="P:regulation of DNA-templated transcription"/>
    <property type="evidence" value="ECO:0007669"/>
    <property type="project" value="InterPro"/>
</dbReference>
<keyword evidence="10" id="KW-0539">Nucleus</keyword>
<keyword evidence="7" id="KW-0805">Transcription regulation</keyword>
<dbReference type="CTD" id="55663"/>
<dbReference type="FunFam" id="3.30.160.60:FF:000624">
    <property type="entry name" value="zinc finger protein 697"/>
    <property type="match status" value="1"/>
</dbReference>
<feature type="domain" description="KRAB" evidence="15">
    <location>
        <begin position="206"/>
        <end position="277"/>
    </location>
</feature>
<dbReference type="PANTHER" id="PTHR45935:SF15">
    <property type="entry name" value="SCAN BOX DOMAIN-CONTAINING PROTEIN"/>
    <property type="match status" value="1"/>
</dbReference>
<dbReference type="Pfam" id="PF02023">
    <property type="entry name" value="SCAN"/>
    <property type="match status" value="1"/>
</dbReference>
<dbReference type="RefSeq" id="XP_031819989.1">
    <property type="nucleotide sequence ID" value="XM_031964129.1"/>
</dbReference>
<dbReference type="InParanoid" id="A0A7N4P7D2"/>
<dbReference type="GO" id="GO:0008270">
    <property type="term" value="F:zinc ion binding"/>
    <property type="evidence" value="ECO:0007669"/>
    <property type="project" value="UniProtKB-KW"/>
</dbReference>
<dbReference type="Gene3D" id="1.10.4020.10">
    <property type="entry name" value="DNA breaking-rejoining enzymes"/>
    <property type="match status" value="1"/>
</dbReference>
<dbReference type="SUPFAM" id="SSF57667">
    <property type="entry name" value="beta-beta-alpha zinc fingers"/>
    <property type="match status" value="3"/>
</dbReference>
<keyword evidence="6" id="KW-0862">Zinc</keyword>
<accession>A0A7N4P7D2</accession>
<dbReference type="SUPFAM" id="SSF109640">
    <property type="entry name" value="KRAB domain (Kruppel-associated box)"/>
    <property type="match status" value="1"/>
</dbReference>
<dbReference type="InterPro" id="IPR003309">
    <property type="entry name" value="SCAN_dom"/>
</dbReference>
<feature type="compositionally biased region" description="Basic and acidic residues" evidence="12">
    <location>
        <begin position="431"/>
        <end position="444"/>
    </location>
</feature>
<evidence type="ECO:0000256" key="7">
    <source>
        <dbReference type="ARBA" id="ARBA00023015"/>
    </source>
</evidence>
<dbReference type="InterPro" id="IPR038269">
    <property type="entry name" value="SCAN_sf"/>
</dbReference>
<feature type="domain" description="C2H2-type" evidence="13">
    <location>
        <begin position="455"/>
        <end position="482"/>
    </location>
</feature>
<dbReference type="FunFam" id="1.10.4020.10:FF:000001">
    <property type="entry name" value="zinc finger protein 263 isoform X1"/>
    <property type="match status" value="1"/>
</dbReference>
<dbReference type="PROSITE" id="PS00028">
    <property type="entry name" value="ZINC_FINGER_C2H2_1"/>
    <property type="match status" value="4"/>
</dbReference>
<comment type="similarity">
    <text evidence="2">Belongs to the krueppel C2H2-type zinc-finger protein family.</text>
</comment>
<evidence type="ECO:0000313" key="16">
    <source>
        <dbReference type="Ensembl" id="ENSSHAP00000033353.1"/>
    </source>
</evidence>
<dbReference type="Pfam" id="PF01352">
    <property type="entry name" value="KRAB"/>
    <property type="match status" value="1"/>
</dbReference>
<evidence type="ECO:0000256" key="2">
    <source>
        <dbReference type="ARBA" id="ARBA00006991"/>
    </source>
</evidence>
<evidence type="ECO:0000256" key="11">
    <source>
        <dbReference type="PROSITE-ProRule" id="PRU00042"/>
    </source>
</evidence>
<evidence type="ECO:0000259" key="13">
    <source>
        <dbReference type="PROSITE" id="PS50157"/>
    </source>
</evidence>
<reference evidence="16" key="2">
    <citation type="submission" date="2025-08" db="UniProtKB">
        <authorList>
            <consortium name="Ensembl"/>
        </authorList>
    </citation>
    <scope>IDENTIFICATION</scope>
</reference>
<evidence type="ECO:0000256" key="5">
    <source>
        <dbReference type="ARBA" id="ARBA00022771"/>
    </source>
</evidence>
<evidence type="ECO:0000256" key="3">
    <source>
        <dbReference type="ARBA" id="ARBA00022723"/>
    </source>
</evidence>
<dbReference type="SMART" id="SM00349">
    <property type="entry name" value="KRAB"/>
    <property type="match status" value="1"/>
</dbReference>
<dbReference type="Gene3D" id="6.10.140.140">
    <property type="match status" value="1"/>
</dbReference>
<dbReference type="PANTHER" id="PTHR45935">
    <property type="entry name" value="PROTEIN ZBED8-RELATED"/>
    <property type="match status" value="1"/>
</dbReference>
<evidence type="ECO:0000259" key="15">
    <source>
        <dbReference type="PROSITE" id="PS50805"/>
    </source>
</evidence>
<keyword evidence="4" id="KW-0677">Repeat</keyword>
<evidence type="ECO:0000256" key="9">
    <source>
        <dbReference type="ARBA" id="ARBA00023163"/>
    </source>
</evidence>
<feature type="domain" description="SCAN box" evidence="14">
    <location>
        <begin position="35"/>
        <end position="116"/>
    </location>
</feature>
<feature type="compositionally biased region" description="Basic and acidic residues" evidence="12">
    <location>
        <begin position="291"/>
        <end position="301"/>
    </location>
</feature>
<comment type="subcellular location">
    <subcellularLocation>
        <location evidence="1">Nucleus</location>
    </subcellularLocation>
</comment>
<dbReference type="InterPro" id="IPR050916">
    <property type="entry name" value="SCAN-C2H2_zinc_finger"/>
</dbReference>
<sequence length="538" mass="59094">MPATTGSLGLRQDEEAAWGPDSTSQGDHGSPESSRQRFRRFRYQEAAGPREALSRLRELCVLWLRPEVSPKERILELLVLEQFLNILPAEIQTWVRMQGPQSAEEVVGLLEGLQKSPAKLMQWIMGRILRQEELATKIELPGIQLGAKGLQGKSQKEKEPLLRSRSDAQEEAGQDVKEEPGAPNETTSPTPQIPAHPQEGNGHHPETTTSFLPSGCQEEWGLLDPCQKELYWDVMLEKYGSVVSLGIPAPKPEAKTLVEPGEEAWGPGPSSAADDKARPRGLGPPGGRIQNHKEGPSRDGARALAAQHPPPRLTQGDGPASGRGLWTASEPGSPGRKRKAPSPGWESPPGRAARGGLLPGGVAQQAPAEQAPPWTERDKGYFAPGPRLLDALPAAREKPYVCDECGKGFDWKSVFVIHQRSHAGPASGQLEDSREPRDPRDPRARPRAAAGEKPYRCSECGKGFRELATLRNHRRSHTGDKSYQCQDCGKAFNWKSQLVIHKKAHLGERQHTCAECGETFDWKSQLVIHKKAHRRDAP</sequence>
<dbReference type="AlphaFoldDB" id="A0A7N4P7D2"/>
<dbReference type="CDD" id="cd07936">
    <property type="entry name" value="SCAN"/>
    <property type="match status" value="1"/>
</dbReference>
<keyword evidence="5 11" id="KW-0863">Zinc-finger</keyword>
<dbReference type="FunFam" id="3.30.160.60:FF:000155">
    <property type="entry name" value="zinc finger protein 133 isoform X1"/>
    <property type="match status" value="1"/>
</dbReference>
<dbReference type="CDD" id="cd07765">
    <property type="entry name" value="KRAB_A-box"/>
    <property type="match status" value="1"/>
</dbReference>
<dbReference type="Ensembl" id="ENSSHAT00000002491.2">
    <property type="protein sequence ID" value="ENSSHAP00000033353.1"/>
    <property type="gene ID" value="ENSSHAG00000002180.2"/>
</dbReference>
<feature type="domain" description="C2H2-type" evidence="13">
    <location>
        <begin position="511"/>
        <end position="538"/>
    </location>
</feature>
<dbReference type="FunFam" id="3.30.160.60:FF:000016">
    <property type="entry name" value="zinc finger protein 37 homolog"/>
    <property type="match status" value="1"/>
</dbReference>
<dbReference type="GO" id="GO:0003677">
    <property type="term" value="F:DNA binding"/>
    <property type="evidence" value="ECO:0007669"/>
    <property type="project" value="UniProtKB-KW"/>
</dbReference>
<reference evidence="16" key="3">
    <citation type="submission" date="2025-09" db="UniProtKB">
        <authorList>
            <consortium name="Ensembl"/>
        </authorList>
    </citation>
    <scope>IDENTIFICATION</scope>
</reference>
<dbReference type="InterPro" id="IPR036236">
    <property type="entry name" value="Znf_C2H2_sf"/>
</dbReference>
<evidence type="ECO:0000256" key="12">
    <source>
        <dbReference type="SAM" id="MobiDB-lite"/>
    </source>
</evidence>
<dbReference type="GeneID" id="100931926"/>
<keyword evidence="17" id="KW-1185">Reference proteome</keyword>
<evidence type="ECO:0000256" key="6">
    <source>
        <dbReference type="ARBA" id="ARBA00022833"/>
    </source>
</evidence>
<dbReference type="Proteomes" id="UP000007648">
    <property type="component" value="Unassembled WGS sequence"/>
</dbReference>
<dbReference type="Pfam" id="PF00096">
    <property type="entry name" value="zf-C2H2"/>
    <property type="match status" value="2"/>
</dbReference>
<dbReference type="InterPro" id="IPR013087">
    <property type="entry name" value="Znf_C2H2_type"/>
</dbReference>